<evidence type="ECO:0008006" key="3">
    <source>
        <dbReference type="Google" id="ProtNLM"/>
    </source>
</evidence>
<dbReference type="EMBL" id="JAEHFX010000004">
    <property type="protein sequence ID" value="MBK0403155.1"/>
    <property type="molecule type" value="Genomic_DNA"/>
</dbReference>
<evidence type="ECO:0000313" key="1">
    <source>
        <dbReference type="EMBL" id="MBK0403155.1"/>
    </source>
</evidence>
<gene>
    <name evidence="1" type="ORF">I5M27_09175</name>
</gene>
<evidence type="ECO:0000313" key="2">
    <source>
        <dbReference type="Proteomes" id="UP000644147"/>
    </source>
</evidence>
<keyword evidence="2" id="KW-1185">Reference proteome</keyword>
<comment type="caution">
    <text evidence="1">The sequence shown here is derived from an EMBL/GenBank/DDBJ whole genome shotgun (WGS) entry which is preliminary data.</text>
</comment>
<proteinExistence type="predicted"/>
<name>A0ABS1C1F0_9BACT</name>
<reference evidence="1 2" key="1">
    <citation type="submission" date="2020-12" db="EMBL/GenBank/DDBJ databases">
        <title>Bacterial novel species Adhaeribacter sp. BT258 isolated from soil.</title>
        <authorList>
            <person name="Jung H.-Y."/>
        </authorList>
    </citation>
    <scope>NUCLEOTIDE SEQUENCE [LARGE SCALE GENOMIC DNA]</scope>
    <source>
        <strain evidence="1 2">BT258</strain>
    </source>
</reference>
<protein>
    <recommendedName>
        <fullName evidence="3">Lipoprotein</fullName>
    </recommendedName>
</protein>
<dbReference type="RefSeq" id="WP_200505916.1">
    <property type="nucleotide sequence ID" value="NZ_JAEHFX010000004.1"/>
</dbReference>
<dbReference type="PROSITE" id="PS51257">
    <property type="entry name" value="PROKAR_LIPOPROTEIN"/>
    <property type="match status" value="1"/>
</dbReference>
<sequence length="186" mass="21768">MNRRLGILLVIHFLSASWFGCNKPIEKEGNEKEKKIDPDEIIITDVIIEKFENQRITSPSNENSNFLIKFQAAQISPNPYSLRTFKDSSCIDIGVELFNKGEYTGGSYSNTYNSDMYKTIFLSHQPVQFYYPVKFSLEDFKFYDSILYGLKFYRQTNDSIWDIKHIRFNIKQSTEGLQVKVVKNKK</sequence>
<dbReference type="Proteomes" id="UP000644147">
    <property type="component" value="Unassembled WGS sequence"/>
</dbReference>
<accession>A0ABS1C1F0</accession>
<organism evidence="1 2">
    <name type="scientific">Adhaeribacter terrigena</name>
    <dbReference type="NCBI Taxonomy" id="2793070"/>
    <lineage>
        <taxon>Bacteria</taxon>
        <taxon>Pseudomonadati</taxon>
        <taxon>Bacteroidota</taxon>
        <taxon>Cytophagia</taxon>
        <taxon>Cytophagales</taxon>
        <taxon>Hymenobacteraceae</taxon>
        <taxon>Adhaeribacter</taxon>
    </lineage>
</organism>